<feature type="region of interest" description="Disordered" evidence="1">
    <location>
        <begin position="292"/>
        <end position="323"/>
    </location>
</feature>
<name>A0AAV3T679_9EURY</name>
<reference evidence="3 4" key="1">
    <citation type="journal article" date="2019" name="Int. J. Syst. Evol. Microbiol.">
        <title>The Global Catalogue of Microorganisms (GCM) 10K type strain sequencing project: providing services to taxonomists for standard genome sequencing and annotation.</title>
        <authorList>
            <consortium name="The Broad Institute Genomics Platform"/>
            <consortium name="The Broad Institute Genome Sequencing Center for Infectious Disease"/>
            <person name="Wu L."/>
            <person name="Ma J."/>
        </authorList>
    </citation>
    <scope>NUCLEOTIDE SEQUENCE [LARGE SCALE GENOMIC DNA]</scope>
    <source>
        <strain evidence="3 4">JCM 16328</strain>
    </source>
</reference>
<dbReference type="PROSITE" id="PS50983">
    <property type="entry name" value="FE_B12_PBP"/>
    <property type="match status" value="1"/>
</dbReference>
<evidence type="ECO:0000256" key="1">
    <source>
        <dbReference type="SAM" id="MobiDB-lite"/>
    </source>
</evidence>
<comment type="caution">
    <text evidence="3">The sequence shown here is derived from an EMBL/GenBank/DDBJ whole genome shotgun (WGS) entry which is preliminary data.</text>
</comment>
<dbReference type="Pfam" id="PF01497">
    <property type="entry name" value="Peripla_BP_2"/>
    <property type="match status" value="1"/>
</dbReference>
<dbReference type="InterPro" id="IPR051030">
    <property type="entry name" value="Vitamin_B12-ABC_binding"/>
</dbReference>
<dbReference type="PANTHER" id="PTHR42860:SF1">
    <property type="entry name" value="VITAMIN B12-BINDING PROTEIN"/>
    <property type="match status" value="1"/>
</dbReference>
<sequence>MNVVSLLPSGTEIVYALGIEPVGVSHECDVPPEAAERPSINRSRIDAGASSEAINEQVVRAERDHGGVYEIDVEALDRADPDLIVTQGICDVCAVDSVLVAEAVDRIDADPEILTTDPHSVGDVLEDIERIGRATGREQRAAELIDDLEARIDAVRDATASVPDAERPSVAILDWMDPVMVAGHWVPELVEWAGGEYGLADPGARSRPREWGEIREYDPDVLIAAPCGFDLAQTRENLDDLTARPGWDDLRAVKTDRAYAMDGHEFVNRPGPRLVDTLEHLAALLHPDRISASGAAADGRPDPSADVVTPLSGLAGRVSAEEE</sequence>
<accession>A0AAV3T679</accession>
<dbReference type="RefSeq" id="WP_343772703.1">
    <property type="nucleotide sequence ID" value="NZ_BAAADV010000001.1"/>
</dbReference>
<dbReference type="Gene3D" id="3.40.50.1980">
    <property type="entry name" value="Nitrogenase molybdenum iron protein domain"/>
    <property type="match status" value="2"/>
</dbReference>
<protein>
    <submittedName>
        <fullName evidence="3">Cobalamin-binding protein</fullName>
    </submittedName>
</protein>
<organism evidence="3 4">
    <name type="scientific">Natronoarchaeum mannanilyticum</name>
    <dbReference type="NCBI Taxonomy" id="926360"/>
    <lineage>
        <taxon>Archaea</taxon>
        <taxon>Methanobacteriati</taxon>
        <taxon>Methanobacteriota</taxon>
        <taxon>Stenosarchaea group</taxon>
        <taxon>Halobacteria</taxon>
        <taxon>Halobacteriales</taxon>
        <taxon>Natronoarchaeaceae</taxon>
    </lineage>
</organism>
<proteinExistence type="predicted"/>
<keyword evidence="4" id="KW-1185">Reference proteome</keyword>
<dbReference type="SUPFAM" id="SSF53807">
    <property type="entry name" value="Helical backbone' metal receptor"/>
    <property type="match status" value="1"/>
</dbReference>
<dbReference type="PANTHER" id="PTHR42860">
    <property type="entry name" value="VITAMIN B12-BINDING PROTEIN"/>
    <property type="match status" value="1"/>
</dbReference>
<feature type="domain" description="Fe/B12 periplasmic-binding" evidence="2">
    <location>
        <begin position="2"/>
        <end position="289"/>
    </location>
</feature>
<evidence type="ECO:0000259" key="2">
    <source>
        <dbReference type="PROSITE" id="PS50983"/>
    </source>
</evidence>
<dbReference type="CDD" id="cd01144">
    <property type="entry name" value="BtuF"/>
    <property type="match status" value="1"/>
</dbReference>
<evidence type="ECO:0000313" key="3">
    <source>
        <dbReference type="EMBL" id="GAA0666098.1"/>
    </source>
</evidence>
<dbReference type="EMBL" id="BAAADV010000001">
    <property type="protein sequence ID" value="GAA0666098.1"/>
    <property type="molecule type" value="Genomic_DNA"/>
</dbReference>
<dbReference type="AlphaFoldDB" id="A0AAV3T679"/>
<dbReference type="InterPro" id="IPR002491">
    <property type="entry name" value="ABC_transptr_periplasmic_BD"/>
</dbReference>
<gene>
    <name evidence="3" type="ORF">GCM10009020_09120</name>
</gene>
<dbReference type="Proteomes" id="UP001500420">
    <property type="component" value="Unassembled WGS sequence"/>
</dbReference>
<evidence type="ECO:0000313" key="4">
    <source>
        <dbReference type="Proteomes" id="UP001500420"/>
    </source>
</evidence>